<evidence type="ECO:0000259" key="6">
    <source>
        <dbReference type="Pfam" id="PF01276"/>
    </source>
</evidence>
<accession>Q9KGM0</accession>
<keyword evidence="3" id="KW-0210">Decarboxylase</keyword>
<evidence type="ECO:0000259" key="7">
    <source>
        <dbReference type="Pfam" id="PF03711"/>
    </source>
</evidence>
<dbReference type="eggNOG" id="COG1982">
    <property type="taxonomic scope" value="Bacteria"/>
</dbReference>
<proteinExistence type="inferred from homology"/>
<dbReference type="RefSeq" id="WP_010896225.1">
    <property type="nucleotide sequence ID" value="NC_002570.2"/>
</dbReference>
<keyword evidence="4" id="KW-0663">Pyridoxal phosphate</keyword>
<comment type="cofactor">
    <cofactor evidence="1">
        <name>pyridoxal 5'-phosphate</name>
        <dbReference type="ChEBI" id="CHEBI:597326"/>
    </cofactor>
</comment>
<evidence type="ECO:0000256" key="2">
    <source>
        <dbReference type="ARBA" id="ARBA00010671"/>
    </source>
</evidence>
<dbReference type="CDD" id="cd00615">
    <property type="entry name" value="Orn_deC_like"/>
    <property type="match status" value="1"/>
</dbReference>
<dbReference type="OrthoDB" id="9815233at2"/>
<dbReference type="Proteomes" id="UP000001258">
    <property type="component" value="Chromosome"/>
</dbReference>
<dbReference type="InterPro" id="IPR036633">
    <property type="entry name" value="Prn/Lys/Arg_de-COase_C_sf"/>
</dbReference>
<dbReference type="PANTHER" id="PTHR43277:SF3">
    <property type="entry name" value="DECARBOXYLASE, PUTATIVE-RELATED"/>
    <property type="match status" value="1"/>
</dbReference>
<dbReference type="STRING" id="272558.gene:10725863"/>
<dbReference type="KEGG" id="bha:BH0041"/>
<sequence>MKKASTLPLFERLVQHDRGGPISCHVPGHKQGALFHKDACSYFQSILSLDVTELTGLDDLHDPRGVIAEAQALTARYVGAEATCFLVNGSTVGNLAMILGTLEPGDTVFVQRDSHKSVMNGLAMARVHPIFLSPSYDERTQLPTGITEQTLKQALIEHPNGKALILTYPSYYGVARSIRPLVQMAKEAGLYVLVDEAHGAHFPVGDPFPKQALEQGADVVVQSAHKTLPALTMGSYLHFAHGLHSKIKDSIREQLQILQSSSPSYPILASLDAARGFLEDLTNVKDTLDSIAEMNRRIEQVERLSVATFSPLPTDPLKTVITVEGATGFALQTELEKEGIYSELADDRHVLLMWGLTPLQKVRQEEIIDKMCRATKRLPALEQISKGCPLSLSWQAHTSLDLSYDEQKRYSIEEVAVEEAVGKVSGATVIPYPPGVPLLLKGEKITEPLIAQFQQLQEAGARFQGRPSEQQGLYVFTLEAMT</sequence>
<dbReference type="Gene3D" id="3.40.640.10">
    <property type="entry name" value="Type I PLP-dependent aspartate aminotransferase-like (Major domain)"/>
    <property type="match status" value="1"/>
</dbReference>
<evidence type="ECO:0000256" key="1">
    <source>
        <dbReference type="ARBA" id="ARBA00001933"/>
    </source>
</evidence>
<feature type="domain" description="Orn/Lys/Arg decarboxylase C-terminal" evidence="7">
    <location>
        <begin position="397"/>
        <end position="475"/>
    </location>
</feature>
<name>Q9KGM0_HALH5</name>
<dbReference type="Pfam" id="PF03711">
    <property type="entry name" value="OKR_DC_1_C"/>
    <property type="match status" value="1"/>
</dbReference>
<evidence type="ECO:0000313" key="8">
    <source>
        <dbReference type="EMBL" id="BAB03760.1"/>
    </source>
</evidence>
<dbReference type="EMBL" id="BA000004">
    <property type="protein sequence ID" value="BAB03760.1"/>
    <property type="molecule type" value="Genomic_DNA"/>
</dbReference>
<dbReference type="PANTHER" id="PTHR43277">
    <property type="entry name" value="ARGININE DECARBOXYLASE"/>
    <property type="match status" value="1"/>
</dbReference>
<dbReference type="InterPro" id="IPR000310">
    <property type="entry name" value="Orn/Lys/Arg_deCO2ase_major_dom"/>
</dbReference>
<reference evidence="8 9" key="1">
    <citation type="journal article" date="2000" name="Nucleic Acids Res.">
        <title>Complete genome sequence of the alkaliphilic bacterium Bacillus halodurans and genomic sequence comparison with Bacillus subtilis.</title>
        <authorList>
            <person name="Takami H."/>
            <person name="Nakasone K."/>
            <person name="Takaki Y."/>
            <person name="Maeno G."/>
            <person name="Sasaki R."/>
            <person name="Masui N."/>
            <person name="Fuji F."/>
            <person name="Hirama C."/>
            <person name="Nakamura Y."/>
            <person name="Ogasawara N."/>
            <person name="Kuhara S."/>
            <person name="Horikoshi K."/>
        </authorList>
    </citation>
    <scope>NUCLEOTIDE SEQUENCE [LARGE SCALE GENOMIC DNA]</scope>
    <source>
        <strain evidence="9">ATCC BAA-125 / DSM 18197 / FERM 7344 / JCM 9153 / C-125</strain>
    </source>
</reference>
<dbReference type="HOGENOM" id="CLU_025925_2_1_9"/>
<dbReference type="InterPro" id="IPR052357">
    <property type="entry name" value="Orn_Lys_Arg_decarboxylase-I"/>
</dbReference>
<dbReference type="SUPFAM" id="SSF53383">
    <property type="entry name" value="PLP-dependent transferases"/>
    <property type="match status" value="1"/>
</dbReference>
<dbReference type="InterPro" id="IPR008286">
    <property type="entry name" value="Prn/Lys/Arg_de-COase_C"/>
</dbReference>
<dbReference type="PIR" id="A83655">
    <property type="entry name" value="A83655"/>
</dbReference>
<dbReference type="SUPFAM" id="SSF55904">
    <property type="entry name" value="Ornithine decarboxylase C-terminal domain"/>
    <property type="match status" value="1"/>
</dbReference>
<protein>
    <submittedName>
        <fullName evidence="8">Lysine decarboxylase</fullName>
    </submittedName>
</protein>
<evidence type="ECO:0000256" key="3">
    <source>
        <dbReference type="ARBA" id="ARBA00022793"/>
    </source>
</evidence>
<keyword evidence="9" id="KW-1185">Reference proteome</keyword>
<feature type="domain" description="Orn/Lys/Arg decarboxylases family 1 pyridoxal-P attachment site" evidence="6">
    <location>
        <begin position="8"/>
        <end position="305"/>
    </location>
</feature>
<evidence type="ECO:0000313" key="9">
    <source>
        <dbReference type="Proteomes" id="UP000001258"/>
    </source>
</evidence>
<keyword evidence="5" id="KW-0456">Lyase</keyword>
<dbReference type="InterPro" id="IPR015424">
    <property type="entry name" value="PyrdxlP-dep_Trfase"/>
</dbReference>
<gene>
    <name evidence="8" type="ordered locus">BH0041</name>
</gene>
<dbReference type="AlphaFoldDB" id="Q9KGM0"/>
<evidence type="ECO:0000256" key="4">
    <source>
        <dbReference type="ARBA" id="ARBA00022898"/>
    </source>
</evidence>
<dbReference type="Gene3D" id="3.90.100.10">
    <property type="entry name" value="Orn/Lys/Arg decarboxylase, C-terminal domain"/>
    <property type="match status" value="1"/>
</dbReference>
<dbReference type="GO" id="GO:0016831">
    <property type="term" value="F:carboxy-lyase activity"/>
    <property type="evidence" value="ECO:0007669"/>
    <property type="project" value="UniProtKB-KW"/>
</dbReference>
<organism evidence="8 9">
    <name type="scientific">Halalkalibacterium halodurans (strain ATCC BAA-125 / DSM 18197 / FERM 7344 / JCM 9153 / C-125)</name>
    <name type="common">Bacillus halodurans</name>
    <dbReference type="NCBI Taxonomy" id="272558"/>
    <lineage>
        <taxon>Bacteria</taxon>
        <taxon>Bacillati</taxon>
        <taxon>Bacillota</taxon>
        <taxon>Bacilli</taxon>
        <taxon>Bacillales</taxon>
        <taxon>Bacillaceae</taxon>
        <taxon>Halalkalibacterium (ex Joshi et al. 2022)</taxon>
    </lineage>
</organism>
<dbReference type="InterPro" id="IPR015421">
    <property type="entry name" value="PyrdxlP-dep_Trfase_major"/>
</dbReference>
<evidence type="ECO:0000256" key="5">
    <source>
        <dbReference type="ARBA" id="ARBA00023239"/>
    </source>
</evidence>
<dbReference type="Pfam" id="PF01276">
    <property type="entry name" value="OKR_DC_1"/>
    <property type="match status" value="1"/>
</dbReference>
<comment type="similarity">
    <text evidence="2">Belongs to the Orn/Lys/Arg decarboxylase class-I family.</text>
</comment>